<dbReference type="RefSeq" id="WP_064275544.1">
    <property type="nucleotide sequence ID" value="NZ_LUTU01000019.1"/>
</dbReference>
<dbReference type="SUPFAM" id="SSF47203">
    <property type="entry name" value="Acyl-CoA dehydrogenase C-terminal domain-like"/>
    <property type="match status" value="1"/>
</dbReference>
<keyword evidence="3" id="KW-0288">FMN</keyword>
<comment type="caution">
    <text evidence="16">The sequence shown here is derived from an EMBL/GenBank/DDBJ whole genome shotgun (WGS) entry which is preliminary data.</text>
</comment>
<name>A0A1B6VG77_9PROT</name>
<dbReference type="Gene3D" id="1.10.540.10">
    <property type="entry name" value="Acyl-CoA dehydrogenase/oxidase, N-terminal domain"/>
    <property type="match status" value="1"/>
</dbReference>
<dbReference type="PIRSF" id="PIRSF016578">
    <property type="entry name" value="HsaA"/>
    <property type="match status" value="1"/>
</dbReference>
<reference evidence="16 17" key="1">
    <citation type="submission" date="2016-03" db="EMBL/GenBank/DDBJ databases">
        <title>Draft genome sequence of Gluconobacter cerinus strain CECT 9110.</title>
        <authorList>
            <person name="Sainz F."/>
            <person name="Mas A."/>
            <person name="Torija M.J."/>
        </authorList>
    </citation>
    <scope>NUCLEOTIDE SEQUENCE [LARGE SCALE GENOMIC DNA]</scope>
    <source>
        <strain evidence="16 17">CECT 9110</strain>
    </source>
</reference>
<comment type="catalytic activity">
    <reaction evidence="13">
        <text>dibenzothiophene + 2 FMNH2 + 2 O2 = dibenzothiophene 5,5-dioxide + 2 FMN + 2 H2O + 2 H(+)</text>
        <dbReference type="Rhea" id="RHEA:49072"/>
        <dbReference type="ChEBI" id="CHEBI:15377"/>
        <dbReference type="ChEBI" id="CHEBI:15378"/>
        <dbReference type="ChEBI" id="CHEBI:15379"/>
        <dbReference type="ChEBI" id="CHEBI:23681"/>
        <dbReference type="ChEBI" id="CHEBI:57618"/>
        <dbReference type="ChEBI" id="CHEBI:58210"/>
        <dbReference type="ChEBI" id="CHEBI:90356"/>
        <dbReference type="EC" id="1.14.14.21"/>
    </reaction>
</comment>
<dbReference type="AlphaFoldDB" id="A0A1B6VG77"/>
<dbReference type="EMBL" id="LUTU01000019">
    <property type="protein sequence ID" value="OAJ66213.1"/>
    <property type="molecule type" value="Genomic_DNA"/>
</dbReference>
<evidence type="ECO:0000256" key="10">
    <source>
        <dbReference type="ARBA" id="ARBA00034345"/>
    </source>
</evidence>
<keyword evidence="6" id="KW-0503">Monooxygenase</keyword>
<feature type="domain" description="Acyl-CoA dehydrogenase C-terminal" evidence="15">
    <location>
        <begin position="234"/>
        <end position="368"/>
    </location>
</feature>
<feature type="domain" description="Acyl-CoA oxidase/dehydrogenase middle" evidence="14">
    <location>
        <begin position="121"/>
        <end position="202"/>
    </location>
</feature>
<dbReference type="InterPro" id="IPR006091">
    <property type="entry name" value="Acyl-CoA_Oxase/DH_mid-dom"/>
</dbReference>
<keyword evidence="2" id="KW-0285">Flavoprotein</keyword>
<dbReference type="Proteomes" id="UP000077786">
    <property type="component" value="Unassembled WGS sequence"/>
</dbReference>
<dbReference type="GO" id="GO:0008470">
    <property type="term" value="F:3-methylbutanoyl-CoA dehydrogenase activity"/>
    <property type="evidence" value="ECO:0007669"/>
    <property type="project" value="TreeGrafter"/>
</dbReference>
<dbReference type="GO" id="GO:0006552">
    <property type="term" value="P:L-leucine catabolic process"/>
    <property type="evidence" value="ECO:0007669"/>
    <property type="project" value="TreeGrafter"/>
</dbReference>
<accession>A0A1B6VG77</accession>
<evidence type="ECO:0000259" key="14">
    <source>
        <dbReference type="Pfam" id="PF02770"/>
    </source>
</evidence>
<comment type="pathway">
    <text evidence="7">Sulfur metabolism; dibenzothiophene degradation.</text>
</comment>
<dbReference type="InterPro" id="IPR046373">
    <property type="entry name" value="Acyl-CoA_Oxase/DH_mid-dom_sf"/>
</dbReference>
<dbReference type="PATRIC" id="fig|38307.3.peg.3307"/>
<dbReference type="EC" id="1.14.14.21" evidence="9"/>
<protein>
    <recommendedName>
        <fullName evidence="10">Dibenzothiophene monooxygenase</fullName>
        <ecNumber evidence="9">1.14.14.21</ecNumber>
    </recommendedName>
</protein>
<keyword evidence="4" id="KW-0547">Nucleotide-binding</keyword>
<comment type="catalytic activity">
    <reaction evidence="12">
        <text>dibenzothiophene 5-oxide + FMNH2 + O2 = dibenzothiophene 5,5-dioxide + FMN + H2O + H(+)</text>
        <dbReference type="Rhea" id="RHEA:49080"/>
        <dbReference type="ChEBI" id="CHEBI:15377"/>
        <dbReference type="ChEBI" id="CHEBI:15378"/>
        <dbReference type="ChEBI" id="CHEBI:15379"/>
        <dbReference type="ChEBI" id="CHEBI:23683"/>
        <dbReference type="ChEBI" id="CHEBI:57618"/>
        <dbReference type="ChEBI" id="CHEBI:58210"/>
        <dbReference type="ChEBI" id="CHEBI:90356"/>
    </reaction>
</comment>
<comment type="subcellular location">
    <subcellularLocation>
        <location evidence="1">Cytoplasm</location>
    </subcellularLocation>
</comment>
<dbReference type="GO" id="GO:0004497">
    <property type="term" value="F:monooxygenase activity"/>
    <property type="evidence" value="ECO:0007669"/>
    <property type="project" value="UniProtKB-KW"/>
</dbReference>
<keyword evidence="5" id="KW-0560">Oxidoreductase</keyword>
<evidence type="ECO:0000256" key="8">
    <source>
        <dbReference type="ARBA" id="ARBA00034317"/>
    </source>
</evidence>
<evidence type="ECO:0000256" key="2">
    <source>
        <dbReference type="ARBA" id="ARBA00022630"/>
    </source>
</evidence>
<dbReference type="InterPro" id="IPR013107">
    <property type="entry name" value="Acyl-CoA_DH_C"/>
</dbReference>
<evidence type="ECO:0000256" key="4">
    <source>
        <dbReference type="ARBA" id="ARBA00022741"/>
    </source>
</evidence>
<organism evidence="16 17">
    <name type="scientific">Gluconobacter cerinus</name>
    <dbReference type="NCBI Taxonomy" id="38307"/>
    <lineage>
        <taxon>Bacteria</taxon>
        <taxon>Pseudomonadati</taxon>
        <taxon>Pseudomonadota</taxon>
        <taxon>Alphaproteobacteria</taxon>
        <taxon>Acetobacterales</taxon>
        <taxon>Acetobacteraceae</taxon>
        <taxon>Gluconobacter</taxon>
    </lineage>
</organism>
<dbReference type="PANTHER" id="PTHR43884">
    <property type="entry name" value="ACYL-COA DEHYDROGENASE"/>
    <property type="match status" value="1"/>
</dbReference>
<dbReference type="GO" id="GO:0050660">
    <property type="term" value="F:flavin adenine dinucleotide binding"/>
    <property type="evidence" value="ECO:0007669"/>
    <property type="project" value="InterPro"/>
</dbReference>
<evidence type="ECO:0000256" key="9">
    <source>
        <dbReference type="ARBA" id="ARBA00034328"/>
    </source>
</evidence>
<dbReference type="InterPro" id="IPR037069">
    <property type="entry name" value="AcylCoA_DH/ox_N_sf"/>
</dbReference>
<evidence type="ECO:0000313" key="16">
    <source>
        <dbReference type="EMBL" id="OAJ66213.1"/>
    </source>
</evidence>
<dbReference type="InterPro" id="IPR036250">
    <property type="entry name" value="AcylCo_DH-like_C"/>
</dbReference>
<dbReference type="OrthoDB" id="6184213at2"/>
<dbReference type="InterPro" id="IPR009100">
    <property type="entry name" value="AcylCoA_DH/oxidase_NM_dom_sf"/>
</dbReference>
<evidence type="ECO:0000259" key="15">
    <source>
        <dbReference type="Pfam" id="PF08028"/>
    </source>
</evidence>
<evidence type="ECO:0000256" key="3">
    <source>
        <dbReference type="ARBA" id="ARBA00022643"/>
    </source>
</evidence>
<dbReference type="SUPFAM" id="SSF56645">
    <property type="entry name" value="Acyl-CoA dehydrogenase NM domain-like"/>
    <property type="match status" value="1"/>
</dbReference>
<evidence type="ECO:0000256" key="5">
    <source>
        <dbReference type="ARBA" id="ARBA00023002"/>
    </source>
</evidence>
<evidence type="ECO:0000256" key="13">
    <source>
        <dbReference type="ARBA" id="ARBA00049456"/>
    </source>
</evidence>
<sequence>MSSSDNFVSARERLQPIIETITRASQEFERDPALVRNVVQDLKTAGLGRVRLPNRFGGYGASLKQSFSLLRDLATADSNLPQIFRAHFAFIEGRLRHAHKSAEWFDRVREGALFGAAMAERSDETGVSTQLSSDGNEFRLNGTKYYSTGTLYADWIIVWAAEGEQRAHVLVPSDAPGVTRIDDWDGFGQRLTGSGTTVFDNVLIGATQVLDRSQPGNIPAHSYLAAYYQQFHLAALAGISAAVLRDAVDFVRPRTRTFGVPGKVVQREDSVVQGVVGRLSALAFSTSALVDRVSDALTEAEPAWLRGDTESVTFSEAEEAAFKAQQIVIDQTLEAANLLFEVGGASATSQTRNLDRHWRNARVLSSHNPAAQRRRELGDLALNDTPLWTPYREGLKKSLSKEPA</sequence>
<dbReference type="Gene3D" id="1.20.140.10">
    <property type="entry name" value="Butyryl-CoA Dehydrogenase, subunit A, domain 3"/>
    <property type="match status" value="1"/>
</dbReference>
<evidence type="ECO:0000313" key="17">
    <source>
        <dbReference type="Proteomes" id="UP000077786"/>
    </source>
</evidence>
<evidence type="ECO:0000256" key="7">
    <source>
        <dbReference type="ARBA" id="ARBA00034307"/>
    </source>
</evidence>
<evidence type="ECO:0000256" key="11">
    <source>
        <dbReference type="ARBA" id="ARBA00047859"/>
    </source>
</evidence>
<evidence type="ECO:0000256" key="6">
    <source>
        <dbReference type="ARBA" id="ARBA00023033"/>
    </source>
</evidence>
<comment type="catalytic activity">
    <reaction evidence="11">
        <text>dibenzothiophene + FMNH2 + O2 = dibenzothiophene 5-oxide + FMN + H2O + H(+)</text>
        <dbReference type="Rhea" id="RHEA:49076"/>
        <dbReference type="ChEBI" id="CHEBI:15377"/>
        <dbReference type="ChEBI" id="CHEBI:15378"/>
        <dbReference type="ChEBI" id="CHEBI:15379"/>
        <dbReference type="ChEBI" id="CHEBI:23681"/>
        <dbReference type="ChEBI" id="CHEBI:23683"/>
        <dbReference type="ChEBI" id="CHEBI:57618"/>
        <dbReference type="ChEBI" id="CHEBI:58210"/>
    </reaction>
</comment>
<proteinExistence type="inferred from homology"/>
<evidence type="ECO:0000256" key="12">
    <source>
        <dbReference type="ARBA" id="ARBA00048445"/>
    </source>
</evidence>
<dbReference type="Gene3D" id="2.40.110.10">
    <property type="entry name" value="Butyryl-CoA Dehydrogenase, subunit A, domain 2"/>
    <property type="match status" value="1"/>
</dbReference>
<gene>
    <name evidence="16" type="ORF">A0123_03164</name>
</gene>
<dbReference type="Pfam" id="PF02770">
    <property type="entry name" value="Acyl-CoA_dh_M"/>
    <property type="match status" value="1"/>
</dbReference>
<evidence type="ECO:0000256" key="1">
    <source>
        <dbReference type="ARBA" id="ARBA00004496"/>
    </source>
</evidence>
<dbReference type="GO" id="GO:0005737">
    <property type="term" value="C:cytoplasm"/>
    <property type="evidence" value="ECO:0007669"/>
    <property type="project" value="UniProtKB-SubCell"/>
</dbReference>
<comment type="similarity">
    <text evidence="8">Belongs to the DszC flavin monooxygenase family.</text>
</comment>
<dbReference type="PANTHER" id="PTHR43884:SF12">
    <property type="entry name" value="ISOVALERYL-COA DEHYDROGENASE, MITOCHONDRIAL-RELATED"/>
    <property type="match status" value="1"/>
</dbReference>
<dbReference type="Pfam" id="PF08028">
    <property type="entry name" value="Acyl-CoA_dh_2"/>
    <property type="match status" value="1"/>
</dbReference>